<evidence type="ECO:0000256" key="1">
    <source>
        <dbReference type="ARBA" id="ARBA00004613"/>
    </source>
</evidence>
<dbReference type="EMBL" id="HAEJ01012477">
    <property type="protein sequence ID" value="SBS52934.1"/>
    <property type="molecule type" value="Transcribed_RNA"/>
</dbReference>
<evidence type="ECO:0000313" key="6">
    <source>
        <dbReference type="EMBL" id="KAF7207539.1"/>
    </source>
</evidence>
<dbReference type="PANTHER" id="PTHR11967:SF2">
    <property type="entry name" value="ALPHA-1-ACID GLYCOPROTEIN 1"/>
    <property type="match status" value="1"/>
</dbReference>
<feature type="chain" id="PRO_5015055299" evidence="5">
    <location>
        <begin position="19"/>
        <end position="232"/>
    </location>
</feature>
<dbReference type="InterPro" id="IPR022734">
    <property type="entry name" value="ApoM"/>
</dbReference>
<name>A0A1A7ZZZ2_NOTFU</name>
<dbReference type="Gene3D" id="2.40.128.20">
    <property type="match status" value="1"/>
</dbReference>
<dbReference type="KEGG" id="nfu:107384930"/>
<keyword evidence="4" id="KW-0325">Glycoprotein</keyword>
<keyword evidence="3 5" id="KW-0732">Signal</keyword>
<comment type="subcellular location">
    <subcellularLocation>
        <location evidence="1">Secreted</location>
    </subcellularLocation>
</comment>
<feature type="signal peptide" evidence="5">
    <location>
        <begin position="1"/>
        <end position="18"/>
    </location>
</feature>
<organism evidence="7">
    <name type="scientific">Nothobranchius furzeri</name>
    <name type="common">Turquoise killifish</name>
    <dbReference type="NCBI Taxonomy" id="105023"/>
    <lineage>
        <taxon>Eukaryota</taxon>
        <taxon>Metazoa</taxon>
        <taxon>Chordata</taxon>
        <taxon>Craniata</taxon>
        <taxon>Vertebrata</taxon>
        <taxon>Euteleostomi</taxon>
        <taxon>Actinopterygii</taxon>
        <taxon>Neopterygii</taxon>
        <taxon>Teleostei</taxon>
        <taxon>Neoteleostei</taxon>
        <taxon>Acanthomorphata</taxon>
        <taxon>Ovalentaria</taxon>
        <taxon>Atherinomorphae</taxon>
        <taxon>Cyprinodontiformes</taxon>
        <taxon>Nothobranchiidae</taxon>
        <taxon>Nothobranchius</taxon>
    </lineage>
</organism>
<dbReference type="SUPFAM" id="SSF50814">
    <property type="entry name" value="Lipocalins"/>
    <property type="match status" value="1"/>
</dbReference>
<dbReference type="EMBL" id="JAAVVJ010000014">
    <property type="protein sequence ID" value="KAF7207539.1"/>
    <property type="molecule type" value="Genomic_DNA"/>
</dbReference>
<proteinExistence type="predicted"/>
<reference evidence="7" key="1">
    <citation type="submission" date="2016-05" db="EMBL/GenBank/DDBJ databases">
        <authorList>
            <person name="Lavstsen T."/>
            <person name="Jespersen J.S."/>
        </authorList>
    </citation>
    <scope>NUCLEOTIDE SEQUENCE</scope>
    <source>
        <tissue evidence="7">Brain</tissue>
    </source>
</reference>
<dbReference type="EMBL" id="HADY01009040">
    <property type="protein sequence ID" value="SBP47525.1"/>
    <property type="molecule type" value="Transcribed_RNA"/>
</dbReference>
<keyword evidence="2" id="KW-0964">Secreted</keyword>
<sequence>MKALCVAVVLSLVSASQAAPLTCEKLLTPAEKGPELSGRWHYIALSTELCLPTSILNTFFWPSLAMEITAKDTPNIYDGMSVVKMYGYCFNDSEAYKYENNKIFDVNDQNVPTGDADVMLYTSCPDCIVIKSNDIVDSLILLSRRKTISDAEMKEFEQQTNCRRWSKPLVLNSDHEHDKCQFIDENISEEEASDVLKNVLVGLFERVKTTHQSFISCLVESFIKSFSTTSEN</sequence>
<reference evidence="6" key="3">
    <citation type="submission" date="2020-03" db="EMBL/GenBank/DDBJ databases">
        <title>Intra-Species Differences in Population Size shape Life History and Genome Evolution.</title>
        <authorList>
            <person name="Willemsen D."/>
            <person name="Cui R."/>
            <person name="Valenzano D.R."/>
        </authorList>
    </citation>
    <scope>NUCLEOTIDE SEQUENCE</scope>
    <source>
        <strain evidence="6">GRZ</strain>
        <tissue evidence="6">Whole</tissue>
    </source>
</reference>
<dbReference type="PANTHER" id="PTHR11967">
    <property type="entry name" value="ALPHA-1-ACID GLYCOPROTEIN"/>
    <property type="match status" value="1"/>
</dbReference>
<dbReference type="OMA" id="SGRWHYI"/>
<evidence type="ECO:0000256" key="5">
    <source>
        <dbReference type="SAM" id="SignalP"/>
    </source>
</evidence>
<evidence type="ECO:0000313" key="7">
    <source>
        <dbReference type="EMBL" id="SBP47525.1"/>
    </source>
</evidence>
<reference evidence="7" key="2">
    <citation type="submission" date="2016-06" db="EMBL/GenBank/DDBJ databases">
        <title>The genome of a short-lived fish provides insights into sex chromosome evolution and the genetic control of aging.</title>
        <authorList>
            <person name="Reichwald K."/>
            <person name="Felder M."/>
            <person name="Petzold A."/>
            <person name="Koch P."/>
            <person name="Groth M."/>
            <person name="Platzer M."/>
        </authorList>
    </citation>
    <scope>NUCLEOTIDE SEQUENCE</scope>
    <source>
        <tissue evidence="7">Brain</tissue>
    </source>
</reference>
<accession>A0A1A7ZZZ2</accession>
<dbReference type="GO" id="GO:0005576">
    <property type="term" value="C:extracellular region"/>
    <property type="evidence" value="ECO:0007669"/>
    <property type="project" value="UniProtKB-SubCell"/>
</dbReference>
<dbReference type="InterPro" id="IPR012674">
    <property type="entry name" value="Calycin"/>
</dbReference>
<dbReference type="Pfam" id="PF11032">
    <property type="entry name" value="ApoM"/>
    <property type="match status" value="1"/>
</dbReference>
<dbReference type="OrthoDB" id="8931017at2759"/>
<protein>
    <submittedName>
        <fullName evidence="6">LOC107384930-like protein</fullName>
    </submittedName>
</protein>
<evidence type="ECO:0000256" key="2">
    <source>
        <dbReference type="ARBA" id="ARBA00022525"/>
    </source>
</evidence>
<evidence type="ECO:0000256" key="4">
    <source>
        <dbReference type="ARBA" id="ARBA00023180"/>
    </source>
</evidence>
<dbReference type="Proteomes" id="UP000822369">
    <property type="component" value="Chromosome 14"/>
</dbReference>
<evidence type="ECO:0000256" key="3">
    <source>
        <dbReference type="ARBA" id="ARBA00022729"/>
    </source>
</evidence>
<dbReference type="AlphaFoldDB" id="A0A1A7ZZZ2"/>
<gene>
    <name evidence="7" type="primary">Nfu_g_1_021050</name>
    <name evidence="6" type="ORF">G4P62_009792</name>
</gene>